<keyword evidence="3 6" id="KW-0812">Transmembrane</keyword>
<evidence type="ECO:0000259" key="8">
    <source>
        <dbReference type="Pfam" id="PF13026"/>
    </source>
</evidence>
<evidence type="ECO:0000256" key="4">
    <source>
        <dbReference type="ARBA" id="ARBA00022989"/>
    </source>
</evidence>
<feature type="transmembrane region" description="Helical" evidence="6">
    <location>
        <begin position="153"/>
        <end position="176"/>
    </location>
</feature>
<evidence type="ECO:0000256" key="6">
    <source>
        <dbReference type="SAM" id="Phobius"/>
    </source>
</evidence>
<gene>
    <name evidence="9" type="ORF">WMO75_09705</name>
</gene>
<dbReference type="InterPro" id="IPR005899">
    <property type="entry name" value="Na_pump_deCOase"/>
</dbReference>
<dbReference type="EMBL" id="JBBMEI010000026">
    <property type="protein sequence ID" value="MEQ2358605.1"/>
    <property type="molecule type" value="Genomic_DNA"/>
</dbReference>
<evidence type="ECO:0000256" key="3">
    <source>
        <dbReference type="ARBA" id="ARBA00022692"/>
    </source>
</evidence>
<dbReference type="InterPro" id="IPR024981">
    <property type="entry name" value="DUF3887"/>
</dbReference>
<feature type="domain" description="DUF3887" evidence="8">
    <location>
        <begin position="43"/>
        <end position="128"/>
    </location>
</feature>
<accession>A0ABV1ALN4</accession>
<proteinExistence type="predicted"/>
<dbReference type="Proteomes" id="UP001446032">
    <property type="component" value="Unassembled WGS sequence"/>
</dbReference>
<dbReference type="RefSeq" id="WP_349077953.1">
    <property type="nucleotide sequence ID" value="NZ_JBBMEI010000026.1"/>
</dbReference>
<comment type="caution">
    <text evidence="9">The sequence shown here is derived from an EMBL/GenBank/DDBJ whole genome shotgun (WGS) entry which is preliminary data.</text>
</comment>
<keyword evidence="7" id="KW-0732">Signal</keyword>
<dbReference type="Pfam" id="PF04277">
    <property type="entry name" value="OAD_gamma"/>
    <property type="match status" value="1"/>
</dbReference>
<feature type="chain" id="PRO_5046199472" evidence="7">
    <location>
        <begin position="32"/>
        <end position="247"/>
    </location>
</feature>
<evidence type="ECO:0000256" key="5">
    <source>
        <dbReference type="ARBA" id="ARBA00023136"/>
    </source>
</evidence>
<feature type="signal peptide" evidence="7">
    <location>
        <begin position="1"/>
        <end position="31"/>
    </location>
</feature>
<evidence type="ECO:0000256" key="1">
    <source>
        <dbReference type="ARBA" id="ARBA00004236"/>
    </source>
</evidence>
<keyword evidence="4 6" id="KW-1133">Transmembrane helix</keyword>
<dbReference type="Pfam" id="PF13026">
    <property type="entry name" value="DUF3887"/>
    <property type="match status" value="1"/>
</dbReference>
<dbReference type="Gene3D" id="3.10.450.590">
    <property type="match status" value="1"/>
</dbReference>
<organism evidence="9 10">
    <name type="scientific">Blautia intestinihominis</name>
    <dbReference type="NCBI Taxonomy" id="3133152"/>
    <lineage>
        <taxon>Bacteria</taxon>
        <taxon>Bacillati</taxon>
        <taxon>Bacillota</taxon>
        <taxon>Clostridia</taxon>
        <taxon>Lachnospirales</taxon>
        <taxon>Lachnospiraceae</taxon>
        <taxon>Blautia</taxon>
    </lineage>
</organism>
<dbReference type="NCBIfam" id="TIGR01195">
    <property type="entry name" value="oadG_fam"/>
    <property type="match status" value="1"/>
</dbReference>
<comment type="subcellular location">
    <subcellularLocation>
        <location evidence="1">Cell membrane</location>
    </subcellularLocation>
</comment>
<sequence length="247" mass="26584">MNQMLKKASTTCAAFACAASLIFSGAAVVWADGEIDETVKNQIETYAEGLTDEIIGLSDDQIEQYMESDDAFTSSAMTAWDGTKDDLGELKETGDVEIEYSGDEYTAVIPVEFEKEDAEFTYVFDKNLTPTSLAVDIQYSFGTTMKNAALNTLMGIGTVFVILAMLIFLISLFKYIPGSGAQQVKKKKEEAAAPAPAPVPVAAAPVQEETDNSELIAVIAAAIAASEGTTTDGFVVRSIRKINRKKR</sequence>
<reference evidence="9 10" key="1">
    <citation type="submission" date="2024-03" db="EMBL/GenBank/DDBJ databases">
        <title>Human intestinal bacterial collection.</title>
        <authorList>
            <person name="Pauvert C."/>
            <person name="Hitch T.C.A."/>
            <person name="Clavel T."/>
        </authorList>
    </citation>
    <scope>NUCLEOTIDE SEQUENCE [LARGE SCALE GENOMIC DNA]</scope>
    <source>
        <strain evidence="9 10">CLA-AA-H95</strain>
    </source>
</reference>
<protein>
    <submittedName>
        <fullName evidence="9">OadG family transporter subunit</fullName>
    </submittedName>
</protein>
<evidence type="ECO:0000313" key="10">
    <source>
        <dbReference type="Proteomes" id="UP001446032"/>
    </source>
</evidence>
<evidence type="ECO:0000313" key="9">
    <source>
        <dbReference type="EMBL" id="MEQ2358605.1"/>
    </source>
</evidence>
<keyword evidence="10" id="KW-1185">Reference proteome</keyword>
<evidence type="ECO:0000256" key="2">
    <source>
        <dbReference type="ARBA" id="ARBA00022475"/>
    </source>
</evidence>
<keyword evidence="5 6" id="KW-0472">Membrane</keyword>
<name>A0ABV1ALN4_9FIRM</name>
<keyword evidence="2" id="KW-1003">Cell membrane</keyword>
<evidence type="ECO:0000256" key="7">
    <source>
        <dbReference type="SAM" id="SignalP"/>
    </source>
</evidence>